<protein>
    <submittedName>
        <fullName evidence="3">Phosphatase PAP2 family protein</fullName>
    </submittedName>
</protein>
<feature type="transmembrane region" description="Helical" evidence="1">
    <location>
        <begin position="156"/>
        <end position="178"/>
    </location>
</feature>
<dbReference type="EMBL" id="CP069370">
    <property type="protein sequence ID" value="QYZ68773.1"/>
    <property type="molecule type" value="Genomic_DNA"/>
</dbReference>
<feature type="transmembrane region" description="Helical" evidence="1">
    <location>
        <begin position="133"/>
        <end position="150"/>
    </location>
</feature>
<keyword evidence="4" id="KW-1185">Reference proteome</keyword>
<feature type="domain" description="Phosphatidic acid phosphatase type 2/haloperoxidase" evidence="2">
    <location>
        <begin position="48"/>
        <end position="180"/>
    </location>
</feature>
<dbReference type="SUPFAM" id="SSF48317">
    <property type="entry name" value="Acid phosphatase/Vanadium-dependent haloperoxidase"/>
    <property type="match status" value="1"/>
</dbReference>
<keyword evidence="1" id="KW-0472">Membrane</keyword>
<name>A0A8G1EC78_9RHOB</name>
<dbReference type="Pfam" id="PF01569">
    <property type="entry name" value="PAP2"/>
    <property type="match status" value="1"/>
</dbReference>
<evidence type="ECO:0000313" key="4">
    <source>
        <dbReference type="Proteomes" id="UP000826300"/>
    </source>
</evidence>
<keyword evidence="1" id="KW-0812">Transmembrane</keyword>
<gene>
    <name evidence="3" type="ORF">JO391_13465</name>
</gene>
<evidence type="ECO:0000313" key="3">
    <source>
        <dbReference type="EMBL" id="QYZ68773.1"/>
    </source>
</evidence>
<dbReference type="AlphaFoldDB" id="A0A8G1EC78"/>
<dbReference type="InterPro" id="IPR000326">
    <property type="entry name" value="PAP2/HPO"/>
</dbReference>
<dbReference type="InterPro" id="IPR036938">
    <property type="entry name" value="PAP2/HPO_sf"/>
</dbReference>
<accession>A0A8G1EC78</accession>
<organism evidence="3 4">
    <name type="scientific">Neotabrizicola shimadae</name>
    <dbReference type="NCBI Taxonomy" id="2807096"/>
    <lineage>
        <taxon>Bacteria</taxon>
        <taxon>Pseudomonadati</taxon>
        <taxon>Pseudomonadota</taxon>
        <taxon>Alphaproteobacteria</taxon>
        <taxon>Rhodobacterales</taxon>
        <taxon>Paracoccaceae</taxon>
        <taxon>Neotabrizicola</taxon>
    </lineage>
</organism>
<evidence type="ECO:0000256" key="1">
    <source>
        <dbReference type="SAM" id="Phobius"/>
    </source>
</evidence>
<proteinExistence type="predicted"/>
<feature type="transmembrane region" description="Helical" evidence="1">
    <location>
        <begin position="12"/>
        <end position="31"/>
    </location>
</feature>
<sequence length="186" mass="20166">MALVEGLRLALWRLSITLALASAVFLFLATATGRAPLNVPGRVWGFILAVYALATGVVVNAILKAHWGRARPAQVTEFGGSARFTPPHQISPECDSNCSFVSGEMSGAVAFGIGLWAILTALDWRLPRRWQRWGRIVALAVPLLTGLQRIASGRHFLSDVVLSALFTLLIAVVLSPLLPRRHTPRP</sequence>
<dbReference type="Proteomes" id="UP000826300">
    <property type="component" value="Chromosome"/>
</dbReference>
<keyword evidence="1" id="KW-1133">Transmembrane helix</keyword>
<evidence type="ECO:0000259" key="2">
    <source>
        <dbReference type="Pfam" id="PF01569"/>
    </source>
</evidence>
<dbReference type="CDD" id="cd03396">
    <property type="entry name" value="PAP2_like_6"/>
    <property type="match status" value="1"/>
</dbReference>
<dbReference type="Gene3D" id="1.20.144.10">
    <property type="entry name" value="Phosphatidic acid phosphatase type 2/haloperoxidase"/>
    <property type="match status" value="1"/>
</dbReference>
<reference evidence="3" key="1">
    <citation type="submission" date="2021-02" db="EMBL/GenBank/DDBJ databases">
        <title>Rhodobacter shimadae sp. nov., an aerobic anoxygenic phototrophic bacterium isolated from a hot spring.</title>
        <authorList>
            <person name="Muramatsu S."/>
            <person name="Haruta S."/>
            <person name="Hirose S."/>
            <person name="Hanada S."/>
        </authorList>
    </citation>
    <scope>NUCLEOTIDE SEQUENCE</scope>
    <source>
        <strain evidence="3">N10</strain>
    </source>
</reference>
<dbReference type="RefSeq" id="WP_220660993.1">
    <property type="nucleotide sequence ID" value="NZ_CP069370.1"/>
</dbReference>
<feature type="transmembrane region" description="Helical" evidence="1">
    <location>
        <begin position="43"/>
        <end position="63"/>
    </location>
</feature>
<dbReference type="KEGG" id="nsm:JO391_13465"/>